<dbReference type="Gene3D" id="1.10.10.10">
    <property type="entry name" value="Winged helix-like DNA-binding domain superfamily/Winged helix DNA-binding domain"/>
    <property type="match status" value="1"/>
</dbReference>
<dbReference type="Proteomes" id="UP001596472">
    <property type="component" value="Unassembled WGS sequence"/>
</dbReference>
<evidence type="ECO:0000256" key="3">
    <source>
        <dbReference type="ARBA" id="ARBA00023163"/>
    </source>
</evidence>
<dbReference type="PANTHER" id="PTHR44688">
    <property type="entry name" value="DNA-BINDING TRANSCRIPTIONAL ACTIVATOR DEVR_DOSR"/>
    <property type="match status" value="1"/>
</dbReference>
<evidence type="ECO:0000313" key="6">
    <source>
        <dbReference type="Proteomes" id="UP001596472"/>
    </source>
</evidence>
<sequence>MRSWMIEGRNRAASSECSALSSREREVMAWQRAGKSIEETATILGISPRTVEKHRQNLSKKLRSWESGSI</sequence>
<gene>
    <name evidence="5" type="ORF">ACFQY0_01420</name>
</gene>
<dbReference type="SMART" id="SM00421">
    <property type="entry name" value="HTH_LUXR"/>
    <property type="match status" value="1"/>
</dbReference>
<dbReference type="RefSeq" id="WP_379708310.1">
    <property type="nucleotide sequence ID" value="NZ_JBHTBS010000001.1"/>
</dbReference>
<dbReference type="SUPFAM" id="SSF46894">
    <property type="entry name" value="C-terminal effector domain of the bipartite response regulators"/>
    <property type="match status" value="1"/>
</dbReference>
<evidence type="ECO:0000259" key="4">
    <source>
        <dbReference type="PROSITE" id="PS50043"/>
    </source>
</evidence>
<comment type="caution">
    <text evidence="5">The sequence shown here is derived from an EMBL/GenBank/DDBJ whole genome shotgun (WGS) entry which is preliminary data.</text>
</comment>
<evidence type="ECO:0000256" key="2">
    <source>
        <dbReference type="ARBA" id="ARBA00023125"/>
    </source>
</evidence>
<dbReference type="PROSITE" id="PS50043">
    <property type="entry name" value="HTH_LUXR_2"/>
    <property type="match status" value="1"/>
</dbReference>
<reference evidence="6" key="1">
    <citation type="journal article" date="2019" name="Int. J. Syst. Evol. Microbiol.">
        <title>The Global Catalogue of Microorganisms (GCM) 10K type strain sequencing project: providing services to taxonomists for standard genome sequencing and annotation.</title>
        <authorList>
            <consortium name="The Broad Institute Genomics Platform"/>
            <consortium name="The Broad Institute Genome Sequencing Center for Infectious Disease"/>
            <person name="Wu L."/>
            <person name="Ma J."/>
        </authorList>
    </citation>
    <scope>NUCLEOTIDE SEQUENCE [LARGE SCALE GENOMIC DNA]</scope>
    <source>
        <strain evidence="6">CGMCC 4.1467</strain>
    </source>
</reference>
<dbReference type="Pfam" id="PF00196">
    <property type="entry name" value="GerE"/>
    <property type="match status" value="1"/>
</dbReference>
<accession>A0ABW2L3T0</accession>
<keyword evidence="2" id="KW-0238">DNA-binding</keyword>
<dbReference type="PRINTS" id="PR00038">
    <property type="entry name" value="HTHLUXR"/>
</dbReference>
<dbReference type="CDD" id="cd06170">
    <property type="entry name" value="LuxR_C_like"/>
    <property type="match status" value="1"/>
</dbReference>
<dbReference type="InterPro" id="IPR016032">
    <property type="entry name" value="Sig_transdc_resp-reg_C-effctor"/>
</dbReference>
<organism evidence="5 6">
    <name type="scientific">Haloferula chungangensis</name>
    <dbReference type="NCBI Taxonomy" id="1048331"/>
    <lineage>
        <taxon>Bacteria</taxon>
        <taxon>Pseudomonadati</taxon>
        <taxon>Verrucomicrobiota</taxon>
        <taxon>Verrucomicrobiia</taxon>
        <taxon>Verrucomicrobiales</taxon>
        <taxon>Verrucomicrobiaceae</taxon>
        <taxon>Haloferula</taxon>
    </lineage>
</organism>
<evidence type="ECO:0000313" key="5">
    <source>
        <dbReference type="EMBL" id="MFC7335820.1"/>
    </source>
</evidence>
<keyword evidence="6" id="KW-1185">Reference proteome</keyword>
<evidence type="ECO:0000256" key="1">
    <source>
        <dbReference type="ARBA" id="ARBA00023015"/>
    </source>
</evidence>
<dbReference type="InterPro" id="IPR000792">
    <property type="entry name" value="Tscrpt_reg_LuxR_C"/>
</dbReference>
<name>A0ABW2L3T0_9BACT</name>
<dbReference type="EMBL" id="JBHTBS010000001">
    <property type="protein sequence ID" value="MFC7335820.1"/>
    <property type="molecule type" value="Genomic_DNA"/>
</dbReference>
<dbReference type="PANTHER" id="PTHR44688:SF16">
    <property type="entry name" value="DNA-BINDING TRANSCRIPTIONAL ACTIVATOR DEVR_DOSR"/>
    <property type="match status" value="1"/>
</dbReference>
<proteinExistence type="predicted"/>
<feature type="domain" description="HTH luxR-type" evidence="4">
    <location>
        <begin position="13"/>
        <end position="70"/>
    </location>
</feature>
<dbReference type="InterPro" id="IPR036388">
    <property type="entry name" value="WH-like_DNA-bd_sf"/>
</dbReference>
<keyword evidence="1" id="KW-0805">Transcription regulation</keyword>
<protein>
    <submittedName>
        <fullName evidence="5">LuxR C-terminal-related transcriptional regulator</fullName>
    </submittedName>
</protein>
<keyword evidence="3" id="KW-0804">Transcription</keyword>